<dbReference type="CDD" id="cd06267">
    <property type="entry name" value="PBP1_LacI_sugar_binding-like"/>
    <property type="match status" value="1"/>
</dbReference>
<dbReference type="EMBL" id="CAFBQL010000007">
    <property type="protein sequence ID" value="CAB5061452.1"/>
    <property type="molecule type" value="Genomic_DNA"/>
</dbReference>
<dbReference type="EMBL" id="CAEZWT010000037">
    <property type="protein sequence ID" value="CAB4670729.1"/>
    <property type="molecule type" value="Genomic_DNA"/>
</dbReference>
<evidence type="ECO:0000313" key="9">
    <source>
        <dbReference type="EMBL" id="CAB5061452.1"/>
    </source>
</evidence>
<reference evidence="5" key="1">
    <citation type="submission" date="2020-05" db="EMBL/GenBank/DDBJ databases">
        <authorList>
            <person name="Chiriac C."/>
            <person name="Salcher M."/>
            <person name="Ghai R."/>
            <person name="Kavagutti S V."/>
        </authorList>
    </citation>
    <scope>NUCLEOTIDE SEQUENCE</scope>
</reference>
<evidence type="ECO:0000256" key="2">
    <source>
        <dbReference type="ARBA" id="ARBA00023125"/>
    </source>
</evidence>
<dbReference type="SMART" id="SM00354">
    <property type="entry name" value="HTH_LACI"/>
    <property type="match status" value="1"/>
</dbReference>
<dbReference type="GO" id="GO:0000976">
    <property type="term" value="F:transcription cis-regulatory region binding"/>
    <property type="evidence" value="ECO:0007669"/>
    <property type="project" value="TreeGrafter"/>
</dbReference>
<dbReference type="AlphaFoldDB" id="A0A6J6MBM6"/>
<dbReference type="InterPro" id="IPR010982">
    <property type="entry name" value="Lambda_DNA-bd_dom_sf"/>
</dbReference>
<dbReference type="PANTHER" id="PTHR30146:SF109">
    <property type="entry name" value="HTH-TYPE TRANSCRIPTIONAL REGULATOR GALS"/>
    <property type="match status" value="1"/>
</dbReference>
<dbReference type="EMBL" id="CAEZZC010000012">
    <property type="protein sequence ID" value="CAB4753464.1"/>
    <property type="molecule type" value="Genomic_DNA"/>
</dbReference>
<dbReference type="PROSITE" id="PS50932">
    <property type="entry name" value="HTH_LACI_2"/>
    <property type="match status" value="1"/>
</dbReference>
<evidence type="ECO:0000313" key="8">
    <source>
        <dbReference type="EMBL" id="CAB4927503.1"/>
    </source>
</evidence>
<dbReference type="Gene3D" id="1.10.260.40">
    <property type="entry name" value="lambda repressor-like DNA-binding domains"/>
    <property type="match status" value="1"/>
</dbReference>
<keyword evidence="2" id="KW-0238">DNA-binding</keyword>
<protein>
    <submittedName>
        <fullName evidence="5">Unannotated protein</fullName>
    </submittedName>
</protein>
<dbReference type="Gene3D" id="3.40.50.2300">
    <property type="match status" value="2"/>
</dbReference>
<dbReference type="CDD" id="cd01392">
    <property type="entry name" value="HTH_LacI"/>
    <property type="match status" value="1"/>
</dbReference>
<keyword evidence="1" id="KW-0805">Transcription regulation</keyword>
<dbReference type="EMBL" id="CAFBMV010000007">
    <property type="protein sequence ID" value="CAB4927503.1"/>
    <property type="molecule type" value="Genomic_DNA"/>
</dbReference>
<evidence type="ECO:0000313" key="6">
    <source>
        <dbReference type="EMBL" id="CAB4753464.1"/>
    </source>
</evidence>
<organism evidence="5">
    <name type="scientific">freshwater metagenome</name>
    <dbReference type="NCBI Taxonomy" id="449393"/>
    <lineage>
        <taxon>unclassified sequences</taxon>
        <taxon>metagenomes</taxon>
        <taxon>ecological metagenomes</taxon>
    </lineage>
</organism>
<dbReference type="PANTHER" id="PTHR30146">
    <property type="entry name" value="LACI-RELATED TRANSCRIPTIONAL REPRESSOR"/>
    <property type="match status" value="1"/>
</dbReference>
<dbReference type="SUPFAM" id="SSF53822">
    <property type="entry name" value="Periplasmic binding protein-like I"/>
    <property type="match status" value="1"/>
</dbReference>
<dbReference type="InterPro" id="IPR000843">
    <property type="entry name" value="HTH_LacI"/>
</dbReference>
<evidence type="ECO:0000259" key="4">
    <source>
        <dbReference type="PROSITE" id="PS50932"/>
    </source>
</evidence>
<keyword evidence="3" id="KW-0804">Transcription</keyword>
<dbReference type="InterPro" id="IPR001761">
    <property type="entry name" value="Peripla_BP/Lac1_sug-bd_dom"/>
</dbReference>
<evidence type="ECO:0000313" key="7">
    <source>
        <dbReference type="EMBL" id="CAB4871862.1"/>
    </source>
</evidence>
<evidence type="ECO:0000256" key="3">
    <source>
        <dbReference type="ARBA" id="ARBA00023163"/>
    </source>
</evidence>
<sequence>MKRDNNSQRPTIREVAALSGTSIKTVSRVLNGVQTVNPAMVKAVEKAIKHLNYRHNLTAGNLRRMDGRTNTIGLLLKDVSNPFSSALHRAIEDQARAEGFDVIAGSMDEKPEREADLISAFISRRVDGLIIVPTTSDHKYLEKERKSGMNFVFVDRPPNNFVADTVVATNRKSAVEATTHLIKQGHKRIAYMGDSQEIYTAVERFAGYKSALTKAGIAFDKSLVHHGIDNKRGIEEFTESILQGENRPTAIFASQNFVTMEAIRALSARRLSKKVALVGFDDLPFAEFLEPGISLVTQDISAMAAIAANLLFDRIKGKKSKAEIHEVPTIFTPRGSGEL</sequence>
<evidence type="ECO:0000313" key="5">
    <source>
        <dbReference type="EMBL" id="CAB4670729.1"/>
    </source>
</evidence>
<dbReference type="SUPFAM" id="SSF47413">
    <property type="entry name" value="lambda repressor-like DNA-binding domains"/>
    <property type="match status" value="1"/>
</dbReference>
<accession>A0A6J6MBM6</accession>
<dbReference type="InterPro" id="IPR028082">
    <property type="entry name" value="Peripla_BP_I"/>
</dbReference>
<dbReference type="Pfam" id="PF00356">
    <property type="entry name" value="LacI"/>
    <property type="match status" value="1"/>
</dbReference>
<dbReference type="GO" id="GO:0003700">
    <property type="term" value="F:DNA-binding transcription factor activity"/>
    <property type="evidence" value="ECO:0007669"/>
    <property type="project" value="TreeGrafter"/>
</dbReference>
<gene>
    <name evidence="5" type="ORF">UFOPK2289_01121</name>
    <name evidence="6" type="ORF">UFOPK2822_00957</name>
    <name evidence="7" type="ORF">UFOPK3346_01081</name>
    <name evidence="8" type="ORF">UFOPK3670_01066</name>
    <name evidence="9" type="ORF">UFOPK4308_01112</name>
</gene>
<dbReference type="EMBL" id="CAFBLE010000009">
    <property type="protein sequence ID" value="CAB4871862.1"/>
    <property type="molecule type" value="Genomic_DNA"/>
</dbReference>
<proteinExistence type="predicted"/>
<evidence type="ECO:0000256" key="1">
    <source>
        <dbReference type="ARBA" id="ARBA00023015"/>
    </source>
</evidence>
<dbReference type="Pfam" id="PF00532">
    <property type="entry name" value="Peripla_BP_1"/>
    <property type="match status" value="1"/>
</dbReference>
<name>A0A6J6MBM6_9ZZZZ</name>
<feature type="domain" description="HTH lacI-type" evidence="4">
    <location>
        <begin position="10"/>
        <end position="64"/>
    </location>
</feature>